<dbReference type="InterPro" id="IPR022291">
    <property type="entry name" value="Bacteriocin_synth_cyclodeHase"/>
</dbReference>
<reference evidence="1 2" key="1">
    <citation type="submission" date="2019-03" db="EMBL/GenBank/DDBJ databases">
        <title>Genomic Encyclopedia of Type Strains, Phase IV (KMG-IV): sequencing the most valuable type-strain genomes for metagenomic binning, comparative biology and taxonomic classification.</title>
        <authorList>
            <person name="Goeker M."/>
        </authorList>
    </citation>
    <scope>NUCLEOTIDE SEQUENCE [LARGE SCALE GENOMIC DNA]</scope>
    <source>
        <strain evidence="1 2">DSM 45361</strain>
    </source>
</reference>
<dbReference type="SUPFAM" id="SSF69572">
    <property type="entry name" value="Activating enzymes of the ubiquitin-like proteins"/>
    <property type="match status" value="1"/>
</dbReference>
<dbReference type="InterPro" id="IPR035985">
    <property type="entry name" value="Ubiquitin-activating_enz"/>
</dbReference>
<accession>A0A4V3CX61</accession>
<name>A0A4V3CX61_LABRH</name>
<keyword evidence="2" id="KW-1185">Reference proteome</keyword>
<dbReference type="GO" id="GO:0008641">
    <property type="term" value="F:ubiquitin-like modifier activating enzyme activity"/>
    <property type="evidence" value="ECO:0007669"/>
    <property type="project" value="InterPro"/>
</dbReference>
<gene>
    <name evidence="1" type="ORF">EV186_11635</name>
</gene>
<sequence length="375" mass="40169">MPVDNWLHGRFARCQPGGMTEFAEISDVTQAELPVPRRPRVLAGVAVLRRRTGELQIGIEPDHATVLSGLSPTVERAMHRLTGAHTVADLLGTSPEPQEHDELAKVLRQLDKRGLVEDATDHPRPTARLAADVTSSVLNGLTGAHVPDLRAHATIEVHGNGRLAIAVACLLAAAGVGRVHPIAGGVVVPEDVGTGYLESDVGRPRRTAAREAIERVEPCAVTRPLRRPTLVVLADSAVPRPDVVTKLSRAKVPHLLVRVHERTGVVGPLVVPGRSSCLHCADLRRTELDPCWPSVAAQLAGQTRPADLACAQAVAALAAAQALRFVAWRPPQSPPPVWNGSIELDPFESTTLARDWPPHPACPCGAHLREENLDR</sequence>
<dbReference type="AlphaFoldDB" id="A0A4V3CX61"/>
<dbReference type="Proteomes" id="UP000295444">
    <property type="component" value="Unassembled WGS sequence"/>
</dbReference>
<proteinExistence type="predicted"/>
<protein>
    <submittedName>
        <fullName evidence="1">Bacteriocin biosynthesis cyclodehydratase domain-containing protein</fullName>
    </submittedName>
</protein>
<comment type="caution">
    <text evidence="1">The sequence shown here is derived from an EMBL/GenBank/DDBJ whole genome shotgun (WGS) entry which is preliminary data.</text>
</comment>
<dbReference type="EMBL" id="SNXZ01000016">
    <property type="protein sequence ID" value="TDP88988.1"/>
    <property type="molecule type" value="Genomic_DNA"/>
</dbReference>
<evidence type="ECO:0000313" key="2">
    <source>
        <dbReference type="Proteomes" id="UP000295444"/>
    </source>
</evidence>
<organism evidence="1 2">
    <name type="scientific">Labedaea rhizosphaerae</name>
    <dbReference type="NCBI Taxonomy" id="598644"/>
    <lineage>
        <taxon>Bacteria</taxon>
        <taxon>Bacillati</taxon>
        <taxon>Actinomycetota</taxon>
        <taxon>Actinomycetes</taxon>
        <taxon>Pseudonocardiales</taxon>
        <taxon>Pseudonocardiaceae</taxon>
        <taxon>Labedaea</taxon>
    </lineage>
</organism>
<evidence type="ECO:0000313" key="1">
    <source>
        <dbReference type="EMBL" id="TDP88988.1"/>
    </source>
</evidence>
<dbReference type="NCBIfam" id="TIGR03882">
    <property type="entry name" value="cyclo_dehyd_2"/>
    <property type="match status" value="1"/>
</dbReference>
<dbReference type="Gene3D" id="3.40.50.720">
    <property type="entry name" value="NAD(P)-binding Rossmann-like Domain"/>
    <property type="match status" value="1"/>
</dbReference>